<dbReference type="OrthoDB" id="3993603at2759"/>
<organism evidence="2 3">
    <name type="scientific">[Candida] arabinofermentans NRRL YB-2248</name>
    <dbReference type="NCBI Taxonomy" id="983967"/>
    <lineage>
        <taxon>Eukaryota</taxon>
        <taxon>Fungi</taxon>
        <taxon>Dikarya</taxon>
        <taxon>Ascomycota</taxon>
        <taxon>Saccharomycotina</taxon>
        <taxon>Pichiomycetes</taxon>
        <taxon>Pichiales</taxon>
        <taxon>Pichiaceae</taxon>
        <taxon>Ogataea</taxon>
        <taxon>Ogataea/Candida clade</taxon>
    </lineage>
</organism>
<feature type="coiled-coil region" evidence="1">
    <location>
        <begin position="131"/>
        <end position="294"/>
    </location>
</feature>
<keyword evidence="3" id="KW-1185">Reference proteome</keyword>
<reference evidence="3" key="1">
    <citation type="submission" date="2016-04" db="EMBL/GenBank/DDBJ databases">
        <title>Comparative genomics of biotechnologically important yeasts.</title>
        <authorList>
            <consortium name="DOE Joint Genome Institute"/>
            <person name="Riley R."/>
            <person name="Haridas S."/>
            <person name="Wolfe K.H."/>
            <person name="Lopes M.R."/>
            <person name="Hittinger C.T."/>
            <person name="Goker M."/>
            <person name="Salamov A."/>
            <person name="Wisecaver J."/>
            <person name="Long T.M."/>
            <person name="Aerts A.L."/>
            <person name="Barry K."/>
            <person name="Choi C."/>
            <person name="Clum A."/>
            <person name="Coughlan A.Y."/>
            <person name="Deshpande S."/>
            <person name="Douglass A.P."/>
            <person name="Hanson S.J."/>
            <person name="Klenk H.-P."/>
            <person name="Labutti K."/>
            <person name="Lapidus A."/>
            <person name="Lindquist E."/>
            <person name="Lipzen A."/>
            <person name="Meier-Kolthoff J.P."/>
            <person name="Ohm R.A."/>
            <person name="Otillar R.P."/>
            <person name="Pangilinan J."/>
            <person name="Peng Y."/>
            <person name="Rokas A."/>
            <person name="Rosa C.A."/>
            <person name="Scheuner C."/>
            <person name="Sibirny A.A."/>
            <person name="Slot J.C."/>
            <person name="Stielow J.B."/>
            <person name="Sun H."/>
            <person name="Kurtzman C.P."/>
            <person name="Blackwell M."/>
            <person name="Grigoriev I.V."/>
            <person name="Jeffries T.W."/>
        </authorList>
    </citation>
    <scope>NUCLEOTIDE SEQUENCE [LARGE SCALE GENOMIC DNA]</scope>
    <source>
        <strain evidence="3">NRRL YB-2248</strain>
    </source>
</reference>
<name>A0A1E4ST68_9ASCO</name>
<accession>A0A1E4ST68</accession>
<protein>
    <submittedName>
        <fullName evidence="2">Uncharacterized protein</fullName>
    </submittedName>
</protein>
<sequence>MSKLPSVIPVKSPVALSDITNSKVNTQRMDNNKSSLKRKSLIPRLSSQNSLTRSFELRGHQDKPPQHNRMLKNGESELIKTRKPSTIDTQLGGSAAEYIELLDAYIDQDVILEKQQTIEIMDRIRSTSKCIEDLNLEKNQLIRDKKKLIGMLDDGRFKYEELDKSLIIKAKQVENEISRHKKLVESKKKELLNNFEKKFQELEQQFEELVTASLTEDITDRQREKIIADLEQNIAEMKQSIEMKKKDNDLKLKKYINEVKSSYDRKRVEIERELENLQCEVSGLATKKQRLTDNVVEVKGNINEKTLQIQRLREHLINAEQFNYSIDDSMIKLKMKRSEIIDKISAKSEEIEEHEKCEHQTFKQEYELVKEQYDNEIYTRIKIENQIRELKKMSRVMLVTDKVIASDGFEIFDTDYDFITPLKIFLEDSLTGLSFTVAHTATEQEIDTIYENLISRSKLKRFEHQNFEIFKATINDIDAYLSNHREYISKLDSSNYDCNANVNVIVIECLDLRTKKHRMSIITILNTDILLNSDKMMPLYKLTKSFTVLRLRDDEDDLLQRFKLLKNQITYTDNATAYKFMNQ</sequence>
<evidence type="ECO:0000313" key="2">
    <source>
        <dbReference type="EMBL" id="ODV82705.1"/>
    </source>
</evidence>
<evidence type="ECO:0000313" key="3">
    <source>
        <dbReference type="Proteomes" id="UP000094801"/>
    </source>
</evidence>
<proteinExistence type="predicted"/>
<keyword evidence="1" id="KW-0175">Coiled coil</keyword>
<gene>
    <name evidence="2" type="ORF">CANARDRAFT_30624</name>
</gene>
<dbReference type="Proteomes" id="UP000094801">
    <property type="component" value="Unassembled WGS sequence"/>
</dbReference>
<dbReference type="AlphaFoldDB" id="A0A1E4ST68"/>
<dbReference type="EMBL" id="KV453876">
    <property type="protein sequence ID" value="ODV82705.1"/>
    <property type="molecule type" value="Genomic_DNA"/>
</dbReference>
<evidence type="ECO:0000256" key="1">
    <source>
        <dbReference type="SAM" id="Coils"/>
    </source>
</evidence>